<dbReference type="STRING" id="1454001.AW08_03019"/>
<dbReference type="NCBIfam" id="NF033788">
    <property type="entry name" value="HTH_metalloreg"/>
    <property type="match status" value="1"/>
</dbReference>
<dbReference type="PRINTS" id="PR00778">
    <property type="entry name" value="HTHARSR"/>
</dbReference>
<comment type="caution">
    <text evidence="5">The sequence shown here is derived from an EMBL/GenBank/DDBJ whole genome shotgun (WGS) entry which is preliminary data.</text>
</comment>
<dbReference type="PANTHER" id="PTHR43132:SF2">
    <property type="entry name" value="ARSENICAL RESISTANCE OPERON REPRESSOR ARSR-RELATED"/>
    <property type="match status" value="1"/>
</dbReference>
<sequence length="109" mass="11905">MHSSSLDIESMRAAAGEATAILAVLANINRLLLMCQLSQGEKCVGELEELLDLHQPTLSQQLGVLRGAGLVNTRRDGKKIHYSVADARVLTLLGTLYQLYCPQARDEMP</sequence>
<dbReference type="CDD" id="cd00090">
    <property type="entry name" value="HTH_ARSR"/>
    <property type="match status" value="1"/>
</dbReference>
<dbReference type="PROSITE" id="PS50987">
    <property type="entry name" value="HTH_ARSR_2"/>
    <property type="match status" value="1"/>
</dbReference>
<protein>
    <submittedName>
        <fullName evidence="5">Biofilm growth-associated repressor</fullName>
    </submittedName>
</protein>
<evidence type="ECO:0000259" key="4">
    <source>
        <dbReference type="PROSITE" id="PS50987"/>
    </source>
</evidence>
<dbReference type="InterPro" id="IPR036388">
    <property type="entry name" value="WH-like_DNA-bd_sf"/>
</dbReference>
<dbReference type="EMBL" id="JFAX01000020">
    <property type="protein sequence ID" value="EXI65648.1"/>
    <property type="molecule type" value="Genomic_DNA"/>
</dbReference>
<dbReference type="PATRIC" id="fig|1454001.3.peg.3067"/>
<gene>
    <name evidence="5" type="primary">bigR_2</name>
    <name evidence="5" type="ORF">AW08_03019</name>
</gene>
<keyword evidence="3" id="KW-0804">Transcription</keyword>
<evidence type="ECO:0000256" key="2">
    <source>
        <dbReference type="ARBA" id="ARBA00023125"/>
    </source>
</evidence>
<keyword evidence="6" id="KW-1185">Reference proteome</keyword>
<evidence type="ECO:0000256" key="3">
    <source>
        <dbReference type="ARBA" id="ARBA00023163"/>
    </source>
</evidence>
<dbReference type="AlphaFoldDB" id="A0A011M7J8"/>
<dbReference type="InterPro" id="IPR011991">
    <property type="entry name" value="ArsR-like_HTH"/>
</dbReference>
<name>A0A011M7J8_9PROT</name>
<dbReference type="InterPro" id="IPR036390">
    <property type="entry name" value="WH_DNA-bd_sf"/>
</dbReference>
<dbReference type="PANTHER" id="PTHR43132">
    <property type="entry name" value="ARSENICAL RESISTANCE OPERON REPRESSOR ARSR-RELATED"/>
    <property type="match status" value="1"/>
</dbReference>
<organism evidence="5 6">
    <name type="scientific">Candidatus Accumulibacter adjunctus</name>
    <dbReference type="NCBI Taxonomy" id="1454001"/>
    <lineage>
        <taxon>Bacteria</taxon>
        <taxon>Pseudomonadati</taxon>
        <taxon>Pseudomonadota</taxon>
        <taxon>Betaproteobacteria</taxon>
        <taxon>Candidatus Accumulibacter</taxon>
    </lineage>
</organism>
<dbReference type="Gene3D" id="1.10.10.10">
    <property type="entry name" value="Winged helix-like DNA-binding domain superfamily/Winged helix DNA-binding domain"/>
    <property type="match status" value="1"/>
</dbReference>
<evidence type="ECO:0000256" key="1">
    <source>
        <dbReference type="ARBA" id="ARBA00023015"/>
    </source>
</evidence>
<dbReference type="Proteomes" id="UP000020218">
    <property type="component" value="Unassembled WGS sequence"/>
</dbReference>
<dbReference type="SUPFAM" id="SSF46785">
    <property type="entry name" value="Winged helix' DNA-binding domain"/>
    <property type="match status" value="1"/>
</dbReference>
<keyword evidence="2" id="KW-0238">DNA-binding</keyword>
<feature type="domain" description="HTH arsR-type" evidence="4">
    <location>
        <begin position="8"/>
        <end position="104"/>
    </location>
</feature>
<evidence type="ECO:0000313" key="6">
    <source>
        <dbReference type="Proteomes" id="UP000020218"/>
    </source>
</evidence>
<proteinExistence type="predicted"/>
<evidence type="ECO:0000313" key="5">
    <source>
        <dbReference type="EMBL" id="EXI65648.1"/>
    </source>
</evidence>
<dbReference type="Pfam" id="PF01022">
    <property type="entry name" value="HTH_5"/>
    <property type="match status" value="1"/>
</dbReference>
<reference evidence="5" key="1">
    <citation type="submission" date="2014-02" db="EMBL/GenBank/DDBJ databases">
        <title>Expanding our view of genomic diversity in Candidatus Accumulibacter clades.</title>
        <authorList>
            <person name="Skennerton C.T."/>
            <person name="Barr J.J."/>
            <person name="Slater F.R."/>
            <person name="Bond P.L."/>
            <person name="Tyson G.W."/>
        </authorList>
    </citation>
    <scope>NUCLEOTIDE SEQUENCE [LARGE SCALE GENOMIC DNA]</scope>
</reference>
<dbReference type="GO" id="GO:0003700">
    <property type="term" value="F:DNA-binding transcription factor activity"/>
    <property type="evidence" value="ECO:0007669"/>
    <property type="project" value="InterPro"/>
</dbReference>
<dbReference type="InterPro" id="IPR001845">
    <property type="entry name" value="HTH_ArsR_DNA-bd_dom"/>
</dbReference>
<dbReference type="GO" id="GO:0003677">
    <property type="term" value="F:DNA binding"/>
    <property type="evidence" value="ECO:0007669"/>
    <property type="project" value="UniProtKB-KW"/>
</dbReference>
<keyword evidence="1" id="KW-0805">Transcription regulation</keyword>
<accession>A0A011M7J8</accession>
<dbReference type="InterPro" id="IPR051011">
    <property type="entry name" value="Metal_resp_trans_reg"/>
</dbReference>
<dbReference type="SMART" id="SM00418">
    <property type="entry name" value="HTH_ARSR"/>
    <property type="match status" value="1"/>
</dbReference>